<keyword evidence="5 15" id="KW-0479">Metal-binding</keyword>
<dbReference type="InterPro" id="IPR027256">
    <property type="entry name" value="P-typ_ATPase_IB"/>
</dbReference>
<dbReference type="InterPro" id="IPR036163">
    <property type="entry name" value="HMA_dom_sf"/>
</dbReference>
<feature type="transmembrane region" description="Helical" evidence="15">
    <location>
        <begin position="760"/>
        <end position="779"/>
    </location>
</feature>
<dbReference type="Gene3D" id="3.40.50.1000">
    <property type="entry name" value="HAD superfamily/HAD-like"/>
    <property type="match status" value="1"/>
</dbReference>
<dbReference type="GO" id="GO:0016787">
    <property type="term" value="F:hydrolase activity"/>
    <property type="evidence" value="ECO:0007669"/>
    <property type="project" value="UniProtKB-KW"/>
</dbReference>
<dbReference type="SFLD" id="SFLDS00003">
    <property type="entry name" value="Haloacid_Dehalogenase"/>
    <property type="match status" value="1"/>
</dbReference>
<reference evidence="17 18" key="1">
    <citation type="submission" date="2019-05" db="EMBL/GenBank/DDBJ databases">
        <title>Draft genome sequence of Pelagicola sp. DSW4-44.</title>
        <authorList>
            <person name="Oh J."/>
        </authorList>
    </citation>
    <scope>NUCLEOTIDE SEQUENCE [LARGE SCALE GENOMIC DNA]</scope>
    <source>
        <strain evidence="17 18">DSW4-44</strain>
    </source>
</reference>
<evidence type="ECO:0000256" key="13">
    <source>
        <dbReference type="ARBA" id="ARBA00023065"/>
    </source>
</evidence>
<dbReference type="InterPro" id="IPR023298">
    <property type="entry name" value="ATPase_P-typ_TM_dom_sf"/>
</dbReference>
<comment type="similarity">
    <text evidence="2 15">Belongs to the cation transport ATPase (P-type) (TC 3.A.3) family. Type IB subfamily.</text>
</comment>
<feature type="domain" description="HMA" evidence="16">
    <location>
        <begin position="72"/>
        <end position="138"/>
    </location>
</feature>
<dbReference type="PANTHER" id="PTHR43520:SF8">
    <property type="entry name" value="P-TYPE CU(+) TRANSPORTER"/>
    <property type="match status" value="1"/>
</dbReference>
<keyword evidence="7 15" id="KW-0547">Nucleotide-binding</keyword>
<dbReference type="Pfam" id="PF00122">
    <property type="entry name" value="E1-E2_ATPase"/>
    <property type="match status" value="1"/>
</dbReference>
<comment type="caution">
    <text evidence="17">The sequence shown here is derived from an EMBL/GenBank/DDBJ whole genome shotgun (WGS) entry which is preliminary data.</text>
</comment>
<evidence type="ECO:0000256" key="12">
    <source>
        <dbReference type="ARBA" id="ARBA00022989"/>
    </source>
</evidence>
<evidence type="ECO:0000256" key="10">
    <source>
        <dbReference type="ARBA" id="ARBA00022842"/>
    </source>
</evidence>
<keyword evidence="14 15" id="KW-0472">Membrane</keyword>
<evidence type="ECO:0000256" key="5">
    <source>
        <dbReference type="ARBA" id="ARBA00022723"/>
    </source>
</evidence>
<dbReference type="SUPFAM" id="SSF81653">
    <property type="entry name" value="Calcium ATPase, transduction domain A"/>
    <property type="match status" value="1"/>
</dbReference>
<evidence type="ECO:0000259" key="16">
    <source>
        <dbReference type="PROSITE" id="PS50846"/>
    </source>
</evidence>
<evidence type="ECO:0000256" key="15">
    <source>
        <dbReference type="RuleBase" id="RU362081"/>
    </source>
</evidence>
<dbReference type="InterPro" id="IPR059000">
    <property type="entry name" value="ATPase_P-type_domA"/>
</dbReference>
<dbReference type="Pfam" id="PF00702">
    <property type="entry name" value="Hydrolase"/>
    <property type="match status" value="1"/>
</dbReference>
<comment type="subcellular location">
    <subcellularLocation>
        <location evidence="15">Cell membrane</location>
    </subcellularLocation>
    <subcellularLocation>
        <location evidence="1">Endomembrane system</location>
        <topology evidence="1">Multi-pass membrane protein</topology>
    </subcellularLocation>
</comment>
<name>A0ABY2V4X3_9RHOB</name>
<dbReference type="InterPro" id="IPR008250">
    <property type="entry name" value="ATPase_P-typ_transduc_dom_A_sf"/>
</dbReference>
<keyword evidence="4 15" id="KW-0812">Transmembrane</keyword>
<dbReference type="PROSITE" id="PS00154">
    <property type="entry name" value="ATPASE_E1_E2"/>
    <property type="match status" value="1"/>
</dbReference>
<dbReference type="Proteomes" id="UP000305041">
    <property type="component" value="Unassembled WGS sequence"/>
</dbReference>
<feature type="transmembrane region" description="Helical" evidence="15">
    <location>
        <begin position="233"/>
        <end position="255"/>
    </location>
</feature>
<evidence type="ECO:0000256" key="14">
    <source>
        <dbReference type="ARBA" id="ARBA00023136"/>
    </source>
</evidence>
<feature type="transmembrane region" description="Helical" evidence="15">
    <location>
        <begin position="419"/>
        <end position="441"/>
    </location>
</feature>
<dbReference type="InterPro" id="IPR018303">
    <property type="entry name" value="ATPase_P-typ_P_site"/>
</dbReference>
<dbReference type="SUPFAM" id="SSF81665">
    <property type="entry name" value="Calcium ATPase, transmembrane domain M"/>
    <property type="match status" value="1"/>
</dbReference>
<organism evidence="17 18">
    <name type="scientific">Parasedimentitalea maritima</name>
    <dbReference type="NCBI Taxonomy" id="2578117"/>
    <lineage>
        <taxon>Bacteria</taxon>
        <taxon>Pseudomonadati</taxon>
        <taxon>Pseudomonadota</taxon>
        <taxon>Alphaproteobacteria</taxon>
        <taxon>Rhodobacterales</taxon>
        <taxon>Paracoccaceae</taxon>
        <taxon>Parasedimentitalea</taxon>
    </lineage>
</organism>
<evidence type="ECO:0000313" key="18">
    <source>
        <dbReference type="Proteomes" id="UP000305041"/>
    </source>
</evidence>
<protein>
    <submittedName>
        <fullName evidence="17">Cadmium-translocating P-type ATPase</fullName>
        <ecNumber evidence="17">3.6.3.3</ecNumber>
    </submittedName>
</protein>
<dbReference type="InterPro" id="IPR036412">
    <property type="entry name" value="HAD-like_sf"/>
</dbReference>
<dbReference type="NCBIfam" id="TIGR00003">
    <property type="entry name" value="copper ion binding protein"/>
    <property type="match status" value="1"/>
</dbReference>
<dbReference type="NCBIfam" id="TIGR01512">
    <property type="entry name" value="ATPase-IB2_Cd"/>
    <property type="match status" value="1"/>
</dbReference>
<keyword evidence="12 15" id="KW-1133">Transmembrane helix</keyword>
<dbReference type="InterPro" id="IPR006122">
    <property type="entry name" value="HMA_Cu_ion-bd"/>
</dbReference>
<gene>
    <name evidence="17" type="primary">cadA</name>
    <name evidence="17" type="ORF">FEE96_03405</name>
</gene>
<evidence type="ECO:0000256" key="2">
    <source>
        <dbReference type="ARBA" id="ARBA00006024"/>
    </source>
</evidence>
<evidence type="ECO:0000256" key="1">
    <source>
        <dbReference type="ARBA" id="ARBA00004127"/>
    </source>
</evidence>
<dbReference type="SUPFAM" id="SSF55008">
    <property type="entry name" value="HMA, heavy metal-associated domain"/>
    <property type="match status" value="2"/>
</dbReference>
<dbReference type="SFLD" id="SFLDG00002">
    <property type="entry name" value="C1.7:_P-type_atpase_like"/>
    <property type="match status" value="1"/>
</dbReference>
<feature type="domain" description="HMA" evidence="16">
    <location>
        <begin position="5"/>
        <end position="70"/>
    </location>
</feature>
<feature type="transmembrane region" description="Helical" evidence="15">
    <location>
        <begin position="202"/>
        <end position="221"/>
    </location>
</feature>
<dbReference type="InterPro" id="IPR006121">
    <property type="entry name" value="HMA_dom"/>
</dbReference>
<feature type="transmembrane region" description="Helical" evidence="15">
    <location>
        <begin position="267"/>
        <end position="285"/>
    </location>
</feature>
<keyword evidence="8" id="KW-0186">Copper</keyword>
<keyword evidence="11" id="KW-1278">Translocase</keyword>
<dbReference type="Gene3D" id="3.40.1110.10">
    <property type="entry name" value="Calcium-transporting ATPase, cytoplasmic domain N"/>
    <property type="match status" value="1"/>
</dbReference>
<feature type="transmembrane region" description="Helical" evidence="15">
    <location>
        <begin position="785"/>
        <end position="807"/>
    </location>
</feature>
<dbReference type="SFLD" id="SFLDF00027">
    <property type="entry name" value="p-type_atpase"/>
    <property type="match status" value="1"/>
</dbReference>
<accession>A0ABY2V4X3</accession>
<dbReference type="InterPro" id="IPR044492">
    <property type="entry name" value="P_typ_ATPase_HD_dom"/>
</dbReference>
<dbReference type="NCBIfam" id="TIGR01525">
    <property type="entry name" value="ATPase-IB_hvy"/>
    <property type="match status" value="1"/>
</dbReference>
<dbReference type="SUPFAM" id="SSF56784">
    <property type="entry name" value="HAD-like"/>
    <property type="match status" value="1"/>
</dbReference>
<keyword evidence="8" id="KW-0187">Copper transport</keyword>
<keyword evidence="13" id="KW-0406">Ion transport</keyword>
<sequence>MSTATQITLQLTGLSCASCVGRAERALASVDGVVSASVNLATASAQVEGTADLTLVDMTHALSKAGYPAEEAQAVLQIDDLSCASCVGRAERALLAVPGVLSANVNLTSQSAQVTYLTGVTRAGDLAQAVTAVGYPARTNEGKADEQVQTDQRRDAEIRRLGRQVLLAGVLTLPVFLIEMGGHLIPALHHWVLTNIGMQNSYLLQFVLTTAVLAGPGRAFYTKGFPALLRGAPDMNALVAIGTAAAYGFSLVSTFVPELLPVGTANVYYEAAAVIVVLILLGRWLEARAKGRTGAAIRKLVGLQAQTALVVTDGEVIDTLIEHIVVGDLIRSRPGERIAVDGNVVSGSSYVDESMITGEPVPVSKFVGELVTGGTVNGNGSLEYHATRVGNDTMLAQIIRMVEQAQGAKLPVQGMVDRITLWFVPAVMAVAALTILTWLVFGPDPALSFALVAGVSVLIIACPCAMGLATPTSIMVGTGRAAEMGVLFRKGDALQQLQDVKLVALDKTGTLTEGRPTLTGFTTATGFSRAELLPMIAAAEVHSEHPIAHAIVEAAGEDLPKADSVEAIPGYGLRAKVDGQELLIGADRLMAREGIETGVLAETGAELAKRGDTPLYAAVDGQIAAVITVADPVKSGTRAAISAFHDQGLKVAMITGDNAVTAKTIAADLGIDVVKAECLPANKVEALNALQFEHGPLAFVGDGINDAPALATAEVGVAIGTGTDVAIEAADVVLMSGDLRGVVNALTISRATMRNIHQNLTWAFGYNVLLIPVAAGGLYPFGGPLLSPALAAGAMALSSVFVLSNALRLRRLKPSLNETDATQEIGLATSPAE</sequence>
<dbReference type="NCBIfam" id="TIGR01494">
    <property type="entry name" value="ATPase_P-type"/>
    <property type="match status" value="1"/>
</dbReference>
<keyword evidence="6" id="KW-0677">Repeat</keyword>
<keyword evidence="18" id="KW-1185">Reference proteome</keyword>
<dbReference type="InterPro" id="IPR023299">
    <property type="entry name" value="ATPase_P-typ_cyto_dom_N"/>
</dbReference>
<dbReference type="Pfam" id="PF00403">
    <property type="entry name" value="HMA"/>
    <property type="match status" value="2"/>
</dbReference>
<dbReference type="RefSeq" id="WP_138161574.1">
    <property type="nucleotide sequence ID" value="NZ_VAUA01000001.1"/>
</dbReference>
<evidence type="ECO:0000256" key="4">
    <source>
        <dbReference type="ARBA" id="ARBA00022692"/>
    </source>
</evidence>
<dbReference type="InterPro" id="IPR023214">
    <property type="entry name" value="HAD_sf"/>
</dbReference>
<feature type="transmembrane region" description="Helical" evidence="15">
    <location>
        <begin position="447"/>
        <end position="470"/>
    </location>
</feature>
<dbReference type="PRINTS" id="PR00943">
    <property type="entry name" value="CUATPASE"/>
</dbReference>
<dbReference type="EC" id="3.6.3.3" evidence="17"/>
<keyword evidence="10" id="KW-0460">Magnesium</keyword>
<keyword evidence="15" id="KW-1003">Cell membrane</keyword>
<dbReference type="InterPro" id="IPR001757">
    <property type="entry name" value="P_typ_ATPase"/>
</dbReference>
<dbReference type="PROSITE" id="PS50846">
    <property type="entry name" value="HMA_2"/>
    <property type="match status" value="2"/>
</dbReference>
<evidence type="ECO:0000313" key="17">
    <source>
        <dbReference type="EMBL" id="TLP69343.1"/>
    </source>
</evidence>
<evidence type="ECO:0000256" key="3">
    <source>
        <dbReference type="ARBA" id="ARBA00022448"/>
    </source>
</evidence>
<evidence type="ECO:0000256" key="7">
    <source>
        <dbReference type="ARBA" id="ARBA00022741"/>
    </source>
</evidence>
<feature type="transmembrane region" description="Helical" evidence="15">
    <location>
        <begin position="161"/>
        <end position="182"/>
    </location>
</feature>
<evidence type="ECO:0000256" key="6">
    <source>
        <dbReference type="ARBA" id="ARBA00022737"/>
    </source>
</evidence>
<dbReference type="EMBL" id="VAUA01000001">
    <property type="protein sequence ID" value="TLP69343.1"/>
    <property type="molecule type" value="Genomic_DNA"/>
</dbReference>
<keyword evidence="3" id="KW-0813">Transport</keyword>
<evidence type="ECO:0000256" key="11">
    <source>
        <dbReference type="ARBA" id="ARBA00022967"/>
    </source>
</evidence>
<evidence type="ECO:0000256" key="9">
    <source>
        <dbReference type="ARBA" id="ARBA00022840"/>
    </source>
</evidence>
<dbReference type="Gene3D" id="2.70.150.10">
    <property type="entry name" value="Calcium-transporting ATPase, cytoplasmic transduction domain A"/>
    <property type="match status" value="1"/>
</dbReference>
<dbReference type="Gene3D" id="3.30.70.100">
    <property type="match status" value="2"/>
</dbReference>
<dbReference type="CDD" id="cd00371">
    <property type="entry name" value="HMA"/>
    <property type="match status" value="2"/>
</dbReference>
<keyword evidence="9 15" id="KW-0067">ATP-binding</keyword>
<dbReference type="NCBIfam" id="TIGR01511">
    <property type="entry name" value="ATPase-IB1_Cu"/>
    <property type="match status" value="1"/>
</dbReference>
<dbReference type="CDD" id="cd02094">
    <property type="entry name" value="P-type_ATPase_Cu-like"/>
    <property type="match status" value="1"/>
</dbReference>
<dbReference type="PANTHER" id="PTHR43520">
    <property type="entry name" value="ATP7, ISOFORM B"/>
    <property type="match status" value="1"/>
</dbReference>
<proteinExistence type="inferred from homology"/>
<dbReference type="PRINTS" id="PR00119">
    <property type="entry name" value="CATATPASE"/>
</dbReference>
<evidence type="ECO:0000256" key="8">
    <source>
        <dbReference type="ARBA" id="ARBA00022796"/>
    </source>
</evidence>
<keyword evidence="17" id="KW-0378">Hydrolase</keyword>